<evidence type="ECO:0000256" key="1">
    <source>
        <dbReference type="ARBA" id="ARBA00022723"/>
    </source>
</evidence>
<name>A0A1C1CIC2_9EURO</name>
<keyword evidence="2 4" id="KW-0863">Zinc-finger</keyword>
<dbReference type="PANTHER" id="PTHR46920:SF1">
    <property type="entry name" value="PROTEIN MSS51 HOMOLOG, MITOCHONDRIAL-RELATED"/>
    <property type="match status" value="1"/>
</dbReference>
<evidence type="ECO:0000313" key="7">
    <source>
        <dbReference type="Proteomes" id="UP000094526"/>
    </source>
</evidence>
<evidence type="ECO:0000256" key="2">
    <source>
        <dbReference type="ARBA" id="ARBA00022771"/>
    </source>
</evidence>
<sequence>MSSQNPSQTTTSYCFRCQHHPGPDDEPLKRCGRCRARHYCSTYCQRNDWPRHKQECRVLADGGEVPTRNRTTVRLTGLLRTNDLPRSPDPDVIYYLKTSMPHSLDVSMSGPYHPLEELLNQLHSRMEIEGSTGGDVLDDLVSSGMFASMEHFNAPLPDGNIMNFQLLKETNRDVARALPCKVWHVAVAHPDIRGGHFDLGGQHPPVKDMEMRGTFLTSQAANSKAERVLEELKAGMGRTAVIEKSYLDGLVMGFVLSGQGSSLDAKTVQVACDDGRIQQVDRSGNPLEA</sequence>
<dbReference type="OrthoDB" id="432970at2759"/>
<dbReference type="VEuPathDB" id="FungiDB:CLCR_04293"/>
<protein>
    <recommendedName>
        <fullName evidence="5">MYND-type domain-containing protein</fullName>
    </recommendedName>
</protein>
<dbReference type="AlphaFoldDB" id="A0A1C1CIC2"/>
<dbReference type="Gene3D" id="1.10.220.160">
    <property type="match status" value="1"/>
</dbReference>
<dbReference type="SUPFAM" id="SSF144232">
    <property type="entry name" value="HIT/MYND zinc finger-like"/>
    <property type="match status" value="1"/>
</dbReference>
<gene>
    <name evidence="6" type="ORF">CLCR_04293</name>
</gene>
<dbReference type="InterPro" id="IPR002893">
    <property type="entry name" value="Znf_MYND"/>
</dbReference>
<evidence type="ECO:0000256" key="3">
    <source>
        <dbReference type="ARBA" id="ARBA00022833"/>
    </source>
</evidence>
<reference evidence="7" key="1">
    <citation type="submission" date="2015-07" db="EMBL/GenBank/DDBJ databases">
        <authorList>
            <person name="Teixeira M.M."/>
            <person name="Souza R.C."/>
            <person name="Almeida L.G."/>
            <person name="Vicente V.A."/>
            <person name="de Hoog S."/>
            <person name="Bocca A.L."/>
            <person name="de Almeida S.R."/>
            <person name="Vasconcelos A.T."/>
            <person name="Felipe M.S."/>
        </authorList>
    </citation>
    <scope>NUCLEOTIDE SEQUENCE [LARGE SCALE GENOMIC DNA]</scope>
    <source>
        <strain evidence="7">KSF</strain>
    </source>
</reference>
<feature type="domain" description="MYND-type" evidence="5">
    <location>
        <begin position="14"/>
        <end position="56"/>
    </location>
</feature>
<keyword evidence="7" id="KW-1185">Reference proteome</keyword>
<dbReference type="VEuPathDB" id="FungiDB:G647_08330"/>
<keyword evidence="1" id="KW-0479">Metal-binding</keyword>
<keyword evidence="3" id="KW-0862">Zinc</keyword>
<dbReference type="GO" id="GO:0008270">
    <property type="term" value="F:zinc ion binding"/>
    <property type="evidence" value="ECO:0007669"/>
    <property type="project" value="UniProtKB-KW"/>
</dbReference>
<dbReference type="Pfam" id="PF01753">
    <property type="entry name" value="zf-MYND"/>
    <property type="match status" value="1"/>
</dbReference>
<comment type="caution">
    <text evidence="6">The sequence shown here is derived from an EMBL/GenBank/DDBJ whole genome shotgun (WGS) entry which is preliminary data.</text>
</comment>
<dbReference type="PROSITE" id="PS01360">
    <property type="entry name" value="ZF_MYND_1"/>
    <property type="match status" value="1"/>
</dbReference>
<proteinExistence type="predicted"/>
<dbReference type="Gene3D" id="6.10.140.2220">
    <property type="match status" value="1"/>
</dbReference>
<evidence type="ECO:0000259" key="5">
    <source>
        <dbReference type="PROSITE" id="PS50865"/>
    </source>
</evidence>
<dbReference type="EMBL" id="LGRB01000012">
    <property type="protein sequence ID" value="OCT48181.1"/>
    <property type="molecule type" value="Genomic_DNA"/>
</dbReference>
<accession>A0A1C1CIC2</accession>
<dbReference type="STRING" id="86049.A0A1C1CIC2"/>
<organism evidence="6 7">
    <name type="scientific">Cladophialophora carrionii</name>
    <dbReference type="NCBI Taxonomy" id="86049"/>
    <lineage>
        <taxon>Eukaryota</taxon>
        <taxon>Fungi</taxon>
        <taxon>Dikarya</taxon>
        <taxon>Ascomycota</taxon>
        <taxon>Pezizomycotina</taxon>
        <taxon>Eurotiomycetes</taxon>
        <taxon>Chaetothyriomycetidae</taxon>
        <taxon>Chaetothyriales</taxon>
        <taxon>Herpotrichiellaceae</taxon>
        <taxon>Cladophialophora</taxon>
    </lineage>
</organism>
<evidence type="ECO:0000313" key="6">
    <source>
        <dbReference type="EMBL" id="OCT48181.1"/>
    </source>
</evidence>
<dbReference type="InterPro" id="IPR052839">
    <property type="entry name" value="Mito_gene_expr_regulator"/>
</dbReference>
<dbReference type="Proteomes" id="UP000094526">
    <property type="component" value="Unassembled WGS sequence"/>
</dbReference>
<evidence type="ECO:0000256" key="4">
    <source>
        <dbReference type="PROSITE-ProRule" id="PRU00134"/>
    </source>
</evidence>
<dbReference type="PROSITE" id="PS50865">
    <property type="entry name" value="ZF_MYND_2"/>
    <property type="match status" value="1"/>
</dbReference>
<dbReference type="PANTHER" id="PTHR46920">
    <property type="match status" value="1"/>
</dbReference>